<dbReference type="InterPro" id="IPR039513">
    <property type="entry name" value="PL-6"/>
</dbReference>
<dbReference type="SMART" id="SM00710">
    <property type="entry name" value="PbH1"/>
    <property type="match status" value="9"/>
</dbReference>
<evidence type="ECO:0000313" key="2">
    <source>
        <dbReference type="Proteomes" id="UP000192276"/>
    </source>
</evidence>
<keyword evidence="2" id="KW-1185">Reference proteome</keyword>
<dbReference type="Pfam" id="PF14592">
    <property type="entry name" value="Chondroitinas_B"/>
    <property type="match status" value="1"/>
</dbReference>
<dbReference type="Gene3D" id="2.160.20.10">
    <property type="entry name" value="Single-stranded right-handed beta-helix, Pectin lyase-like"/>
    <property type="match status" value="2"/>
</dbReference>
<dbReference type="InterPro" id="IPR006626">
    <property type="entry name" value="PbH1"/>
</dbReference>
<keyword evidence="1" id="KW-0675">Receptor</keyword>
<dbReference type="SUPFAM" id="SSF51126">
    <property type="entry name" value="Pectin lyase-like"/>
    <property type="match status" value="2"/>
</dbReference>
<dbReference type="InterPro" id="IPR011050">
    <property type="entry name" value="Pectin_lyase_fold/virulence"/>
</dbReference>
<reference evidence="2" key="1">
    <citation type="submission" date="2016-04" db="EMBL/GenBank/DDBJ databases">
        <authorList>
            <person name="Chen L."/>
            <person name="Zhuang W."/>
            <person name="Wang G."/>
        </authorList>
    </citation>
    <scope>NUCLEOTIDE SEQUENCE [LARGE SCALE GENOMIC DNA]</scope>
    <source>
        <strain evidence="2">208</strain>
    </source>
</reference>
<dbReference type="EMBL" id="LWBP01000191">
    <property type="protein sequence ID" value="OQP57609.1"/>
    <property type="molecule type" value="Genomic_DNA"/>
</dbReference>
<dbReference type="STRING" id="550983.A4R26_23905"/>
<proteinExistence type="predicted"/>
<dbReference type="CDD" id="cd14251">
    <property type="entry name" value="PL-6"/>
    <property type="match status" value="1"/>
</dbReference>
<protein>
    <submittedName>
        <fullName evidence="1">TonB-dependent receptor</fullName>
    </submittedName>
</protein>
<dbReference type="NCBIfam" id="TIGR03804">
    <property type="entry name" value="para_beta_helix"/>
    <property type="match status" value="1"/>
</dbReference>
<dbReference type="AlphaFoldDB" id="A0A1V9FGV7"/>
<accession>A0A1V9FGV7</accession>
<name>A0A1V9FGV7_9BACT</name>
<evidence type="ECO:0000313" key="1">
    <source>
        <dbReference type="EMBL" id="OQP57609.1"/>
    </source>
</evidence>
<organism evidence="1 2">
    <name type="scientific">Niastella populi</name>
    <dbReference type="NCBI Taxonomy" id="550983"/>
    <lineage>
        <taxon>Bacteria</taxon>
        <taxon>Pseudomonadati</taxon>
        <taxon>Bacteroidota</taxon>
        <taxon>Chitinophagia</taxon>
        <taxon>Chitinophagales</taxon>
        <taxon>Chitinophagaceae</taxon>
        <taxon>Niastella</taxon>
    </lineage>
</organism>
<sequence>MLVSNKQQLHEALLKAQPGDTILLNKGRWNNVALVIETSGTKEMPVVIAAEAPGTVQFTGNSFIRFGGNHVVVSGIQFVDGFAENGAVVEFRKNNEKPANNCRLTNCVINDYNKPGRFDNESWIVLWGRHNRIDHCTIGGKLTGGTTIIVELNDERSQQNYHEIDSNYFNGRLPLGSNGGETIRVGVSRYALTSSHTSIHHNYFERCSGEVEIISVKSCDNQINNNTFYECEGGLVLRHGERNTVTGNVFIGNQMPHTGGVRIINPGHKVSNNLFIELAGERFHAAFSVLNGVPNSLPNRYVQVKDVEIDHNTFVGCKSIVFGAGKDPERTAAPANVVFRNNLISSKSNLLYEDANNDGGILFQSNSAIVQGTAALAKGFSPAGKSGVRNVTYKGRCYTLPVHTNGVGLKQVSWMDADEAGARWYEPAGPALTAPVTYTVPAAQSKELPGIVAKARPGDIIQLADTGLYELDEPLVIRTLITIKGRDGEFKPQLVNTGAKSLPAFVIIENGGGITLEHVQFNSAYKSYGDVQTAISTTTKPMNGHYRLQVHDCVFFNFNESSSGCIRGTKSTYADSVIITNSLFHHNSGTGIDFSAEKDDKGIYNVAHLLVRNCVFTNMLSTAINVYRGGNDESTTGPNVVIDHCTFNEVDNRMQGCVVKLPGVQTASVTNCVFNKSGAGGRCIWFEEMSWDKLRVDYCNFYKSGRVSSFFNNVTGKHIYYNNPVFNDPSLYDFRLAAGTLKSADGKRLGVN</sequence>
<dbReference type="InterPro" id="IPR012334">
    <property type="entry name" value="Pectin_lyas_fold"/>
</dbReference>
<comment type="caution">
    <text evidence="1">The sequence shown here is derived from an EMBL/GenBank/DDBJ whole genome shotgun (WGS) entry which is preliminary data.</text>
</comment>
<dbReference type="Proteomes" id="UP000192276">
    <property type="component" value="Unassembled WGS sequence"/>
</dbReference>
<dbReference type="InterPro" id="IPR022441">
    <property type="entry name" value="Para_beta_helix_rpt-2"/>
</dbReference>
<gene>
    <name evidence="1" type="ORF">A4R26_23905</name>
</gene>